<evidence type="ECO:0000259" key="4">
    <source>
        <dbReference type="Pfam" id="PF08241"/>
    </source>
</evidence>
<keyword evidence="3" id="KW-0949">S-adenosyl-L-methionine</keyword>
<keyword evidence="1 5" id="KW-0489">Methyltransferase</keyword>
<keyword evidence="6" id="KW-1185">Reference proteome</keyword>
<evidence type="ECO:0000313" key="6">
    <source>
        <dbReference type="Proteomes" id="UP001500190"/>
    </source>
</evidence>
<dbReference type="EMBL" id="BAAAND010000008">
    <property type="protein sequence ID" value="GAA1597061.1"/>
    <property type="molecule type" value="Genomic_DNA"/>
</dbReference>
<dbReference type="InterPro" id="IPR029063">
    <property type="entry name" value="SAM-dependent_MTases_sf"/>
</dbReference>
<dbReference type="Pfam" id="PF08241">
    <property type="entry name" value="Methyltransf_11"/>
    <property type="match status" value="1"/>
</dbReference>
<feature type="domain" description="Methyltransferase type 11" evidence="4">
    <location>
        <begin position="50"/>
        <end position="143"/>
    </location>
</feature>
<evidence type="ECO:0000313" key="5">
    <source>
        <dbReference type="EMBL" id="GAA1597061.1"/>
    </source>
</evidence>
<reference evidence="6" key="1">
    <citation type="journal article" date="2019" name="Int. J. Syst. Evol. Microbiol.">
        <title>The Global Catalogue of Microorganisms (GCM) 10K type strain sequencing project: providing services to taxonomists for standard genome sequencing and annotation.</title>
        <authorList>
            <consortium name="The Broad Institute Genomics Platform"/>
            <consortium name="The Broad Institute Genome Sequencing Center for Infectious Disease"/>
            <person name="Wu L."/>
            <person name="Ma J."/>
        </authorList>
    </citation>
    <scope>NUCLEOTIDE SEQUENCE [LARGE SCALE GENOMIC DNA]</scope>
    <source>
        <strain evidence="6">JCM 14304</strain>
    </source>
</reference>
<dbReference type="CDD" id="cd02440">
    <property type="entry name" value="AdoMet_MTases"/>
    <property type="match status" value="1"/>
</dbReference>
<name>A0ABP4Q6M8_9ACTN</name>
<dbReference type="Proteomes" id="UP001500190">
    <property type="component" value="Unassembled WGS sequence"/>
</dbReference>
<evidence type="ECO:0000256" key="1">
    <source>
        <dbReference type="ARBA" id="ARBA00022603"/>
    </source>
</evidence>
<dbReference type="PANTHER" id="PTHR43464">
    <property type="entry name" value="METHYLTRANSFERASE"/>
    <property type="match status" value="1"/>
</dbReference>
<sequence length="236" mass="25907">MSSRQDPEPDQYDAFALAYSSANDRNLYNAYYARPELLRLSGDVSGLRVLDVGCGAGPLSKQLQDRGADVSGFDGSAAMIDLARQRLGDDVDLRVADLAAQLPYGDSEFDLAVASLVLHYIKDWAPPLAELRRVLKPGGRLVVATMHPTVYAVGHPDADYFALTQYSDDYEMDGQTVWMTYWHRPLQAVFNAFVDAGFHISKVSEPPPAADTPPELLPTADGRSFICFLFLELTSA</sequence>
<dbReference type="RefSeq" id="WP_344195425.1">
    <property type="nucleotide sequence ID" value="NZ_BAAAND010000008.1"/>
</dbReference>
<evidence type="ECO:0000256" key="3">
    <source>
        <dbReference type="ARBA" id="ARBA00022691"/>
    </source>
</evidence>
<dbReference type="GO" id="GO:0008168">
    <property type="term" value="F:methyltransferase activity"/>
    <property type="evidence" value="ECO:0007669"/>
    <property type="project" value="UniProtKB-KW"/>
</dbReference>
<dbReference type="Gene3D" id="3.40.50.150">
    <property type="entry name" value="Vaccinia Virus protein VP39"/>
    <property type="match status" value="1"/>
</dbReference>
<comment type="caution">
    <text evidence="5">The sequence shown here is derived from an EMBL/GenBank/DDBJ whole genome shotgun (WGS) entry which is preliminary data.</text>
</comment>
<proteinExistence type="predicted"/>
<dbReference type="SUPFAM" id="SSF53335">
    <property type="entry name" value="S-adenosyl-L-methionine-dependent methyltransferases"/>
    <property type="match status" value="1"/>
</dbReference>
<protein>
    <submittedName>
        <fullName evidence="5">Class I SAM-dependent methyltransferase</fullName>
    </submittedName>
</protein>
<dbReference type="PANTHER" id="PTHR43464:SF19">
    <property type="entry name" value="UBIQUINONE BIOSYNTHESIS O-METHYLTRANSFERASE, MITOCHONDRIAL"/>
    <property type="match status" value="1"/>
</dbReference>
<dbReference type="InterPro" id="IPR013216">
    <property type="entry name" value="Methyltransf_11"/>
</dbReference>
<organism evidence="5 6">
    <name type="scientific">Kribbella karoonensis</name>
    <dbReference type="NCBI Taxonomy" id="324851"/>
    <lineage>
        <taxon>Bacteria</taxon>
        <taxon>Bacillati</taxon>
        <taxon>Actinomycetota</taxon>
        <taxon>Actinomycetes</taxon>
        <taxon>Propionibacteriales</taxon>
        <taxon>Kribbellaceae</taxon>
        <taxon>Kribbella</taxon>
    </lineage>
</organism>
<dbReference type="GO" id="GO:0032259">
    <property type="term" value="P:methylation"/>
    <property type="evidence" value="ECO:0007669"/>
    <property type="project" value="UniProtKB-KW"/>
</dbReference>
<evidence type="ECO:0000256" key="2">
    <source>
        <dbReference type="ARBA" id="ARBA00022679"/>
    </source>
</evidence>
<gene>
    <name evidence="5" type="ORF">GCM10009742_50030</name>
</gene>
<accession>A0ABP4Q6M8</accession>
<keyword evidence="2" id="KW-0808">Transferase</keyword>